<gene>
    <name evidence="2" type="ORF">EGN73_04555</name>
</gene>
<feature type="chain" id="PRO_5038096694" description="Lipoprotein" evidence="1">
    <location>
        <begin position="20"/>
        <end position="271"/>
    </location>
</feature>
<protein>
    <recommendedName>
        <fullName evidence="4">Lipoprotein</fullName>
    </recommendedName>
</protein>
<accession>A0A951M837</accession>
<evidence type="ECO:0000313" key="2">
    <source>
        <dbReference type="EMBL" id="MBW3467081.1"/>
    </source>
</evidence>
<evidence type="ECO:0000313" key="3">
    <source>
        <dbReference type="Proteomes" id="UP000727490"/>
    </source>
</evidence>
<organism evidence="2 3">
    <name type="scientific">Arthrospiribacter ruber</name>
    <dbReference type="NCBI Taxonomy" id="2487934"/>
    <lineage>
        <taxon>Bacteria</taxon>
        <taxon>Pseudomonadati</taxon>
        <taxon>Bacteroidota</taxon>
        <taxon>Cytophagia</taxon>
        <taxon>Cytophagales</taxon>
        <taxon>Cyclobacteriaceae</taxon>
        <taxon>Arthrospiribacter</taxon>
    </lineage>
</organism>
<dbReference type="PROSITE" id="PS51257">
    <property type="entry name" value="PROKAR_LIPOPROTEIN"/>
    <property type="match status" value="1"/>
</dbReference>
<sequence length="271" mass="30611">MLRRYILFLPILFLAACFGDIDKNITTDLQVEGNEAFNISLVLDESMIFAFDSFEDYKNADTTSLLGCPNILIDETEKKVTLEFLGNRQCVNENNLGRTGKIHLTFTSQSSFNSTVMEYENYQVRQKKIEGKREFRRSRLSNGLNNTPLTESFSDLLIRDENGSSSRISGNFEHRRIILNNTNTEIVSTGSLEGRNITGRPIAMNRTQAKRFSLTCLKAGFIVPSAGAETWQITRLNNQATSHQLVFSNETACVSIATITLHDGRTIIYRQ</sequence>
<feature type="signal peptide" evidence="1">
    <location>
        <begin position="1"/>
        <end position="19"/>
    </location>
</feature>
<keyword evidence="1" id="KW-0732">Signal</keyword>
<comment type="caution">
    <text evidence="2">The sequence shown here is derived from an EMBL/GenBank/DDBJ whole genome shotgun (WGS) entry which is preliminary data.</text>
</comment>
<evidence type="ECO:0000256" key="1">
    <source>
        <dbReference type="SAM" id="SignalP"/>
    </source>
</evidence>
<dbReference type="Proteomes" id="UP000727490">
    <property type="component" value="Unassembled WGS sequence"/>
</dbReference>
<evidence type="ECO:0008006" key="4">
    <source>
        <dbReference type="Google" id="ProtNLM"/>
    </source>
</evidence>
<dbReference type="RefSeq" id="WP_219287288.1">
    <property type="nucleotide sequence ID" value="NZ_RPHB01000002.1"/>
</dbReference>
<proteinExistence type="predicted"/>
<dbReference type="EMBL" id="RPHB01000002">
    <property type="protein sequence ID" value="MBW3467081.1"/>
    <property type="molecule type" value="Genomic_DNA"/>
</dbReference>
<name>A0A951M837_9BACT</name>
<dbReference type="AlphaFoldDB" id="A0A951M837"/>
<reference evidence="2 3" key="1">
    <citation type="journal article" date="2020" name="Syst. Appl. Microbiol.">
        <title>Arthrospiribacter ruber gen. nov., sp. nov., a novel bacterium isolated from Arthrospira cultures.</title>
        <authorList>
            <person name="Waleron M."/>
            <person name="Misztak A."/>
            <person name="Waleron M.M."/>
            <person name="Furmaniak M."/>
            <person name="Mrozik A."/>
            <person name="Waleron K."/>
        </authorList>
    </citation>
    <scope>NUCLEOTIDE SEQUENCE [LARGE SCALE GENOMIC DNA]</scope>
    <source>
        <strain evidence="2 3">DPMB0001</strain>
    </source>
</reference>
<keyword evidence="3" id="KW-1185">Reference proteome</keyword>